<feature type="transmembrane region" description="Helical" evidence="1">
    <location>
        <begin position="12"/>
        <end position="30"/>
    </location>
</feature>
<feature type="transmembrane region" description="Helical" evidence="1">
    <location>
        <begin position="42"/>
        <end position="63"/>
    </location>
</feature>
<dbReference type="RefSeq" id="WP_376850185.1">
    <property type="nucleotide sequence ID" value="NZ_JBHSMF010000006.1"/>
</dbReference>
<sequence length="323" mass="36314">MTDDKMPKLLRRRSWVLWLLPALVLAWLFFTDPDGGRATEIWVLRVVTAFIAVALTHLVRKAYFDYPEADLRKMLRKAVEEPTGAGLAMLAIMVFLTAVLMLFAGQVRAQDVRTYIPPNAQALLPVLASERRAQWPDHPDPAMLAALIEHESCITLKRASCWNPASRLKSAREEGAGLGQITRTWRKDGSLRFDALEDLRGRHPALGDWSWENVYRRPDLQLRAVVLMGRDNFTYFHRLGVPAPAALQFADAGYNGGNAGVQDERRACKAAPGCDPARWFGHVELHCLKSREALYGGRSACDINRHHVVDVVLVRTPKYRGLV</sequence>
<organism evidence="2 3">
    <name type="scientific">Caenimonas terrae</name>
    <dbReference type="NCBI Taxonomy" id="696074"/>
    <lineage>
        <taxon>Bacteria</taxon>
        <taxon>Pseudomonadati</taxon>
        <taxon>Pseudomonadota</taxon>
        <taxon>Betaproteobacteria</taxon>
        <taxon>Burkholderiales</taxon>
        <taxon>Comamonadaceae</taxon>
        <taxon>Caenimonas</taxon>
    </lineage>
</organism>
<protein>
    <recommendedName>
        <fullName evidence="4">Lytic transglycosylase domain-containing protein</fullName>
    </recommendedName>
</protein>
<evidence type="ECO:0000256" key="1">
    <source>
        <dbReference type="SAM" id="Phobius"/>
    </source>
</evidence>
<keyword evidence="1" id="KW-0812">Transmembrane</keyword>
<reference evidence="3" key="1">
    <citation type="journal article" date="2019" name="Int. J. Syst. Evol. Microbiol.">
        <title>The Global Catalogue of Microorganisms (GCM) 10K type strain sequencing project: providing services to taxonomists for standard genome sequencing and annotation.</title>
        <authorList>
            <consortium name="The Broad Institute Genomics Platform"/>
            <consortium name="The Broad Institute Genome Sequencing Center for Infectious Disease"/>
            <person name="Wu L."/>
            <person name="Ma J."/>
        </authorList>
    </citation>
    <scope>NUCLEOTIDE SEQUENCE [LARGE SCALE GENOMIC DNA]</scope>
    <source>
        <strain evidence="3">CCUG 57401</strain>
    </source>
</reference>
<feature type="transmembrane region" description="Helical" evidence="1">
    <location>
        <begin position="84"/>
        <end position="104"/>
    </location>
</feature>
<keyword evidence="1" id="KW-0472">Membrane</keyword>
<keyword evidence="1" id="KW-1133">Transmembrane helix</keyword>
<proteinExistence type="predicted"/>
<keyword evidence="3" id="KW-1185">Reference proteome</keyword>
<evidence type="ECO:0000313" key="2">
    <source>
        <dbReference type="EMBL" id="MFC5498124.1"/>
    </source>
</evidence>
<gene>
    <name evidence="2" type="ORF">ACFPOE_11310</name>
</gene>
<comment type="caution">
    <text evidence="2">The sequence shown here is derived from an EMBL/GenBank/DDBJ whole genome shotgun (WGS) entry which is preliminary data.</text>
</comment>
<name>A0ABW0NDV5_9BURK</name>
<accession>A0ABW0NDV5</accession>
<dbReference type="Gene3D" id="1.10.530.10">
    <property type="match status" value="1"/>
</dbReference>
<evidence type="ECO:0000313" key="3">
    <source>
        <dbReference type="Proteomes" id="UP001596037"/>
    </source>
</evidence>
<dbReference type="EMBL" id="JBHSMF010000006">
    <property type="protein sequence ID" value="MFC5498124.1"/>
    <property type="molecule type" value="Genomic_DNA"/>
</dbReference>
<evidence type="ECO:0008006" key="4">
    <source>
        <dbReference type="Google" id="ProtNLM"/>
    </source>
</evidence>
<dbReference type="Proteomes" id="UP001596037">
    <property type="component" value="Unassembled WGS sequence"/>
</dbReference>